<organism evidence="3 4">
    <name type="scientific">Ustilago hordei</name>
    <name type="common">Barley covered smut fungus</name>
    <dbReference type="NCBI Taxonomy" id="120017"/>
    <lineage>
        <taxon>Eukaryota</taxon>
        <taxon>Fungi</taxon>
        <taxon>Dikarya</taxon>
        <taxon>Basidiomycota</taxon>
        <taxon>Ustilaginomycotina</taxon>
        <taxon>Ustilaginomycetes</taxon>
        <taxon>Ustilaginales</taxon>
        <taxon>Ustilaginaceae</taxon>
        <taxon>Ustilago</taxon>
    </lineage>
</organism>
<gene>
    <name evidence="3" type="ORF">UHOR_07345</name>
</gene>
<dbReference type="Pfam" id="PF00620">
    <property type="entry name" value="RhoGAP"/>
    <property type="match status" value="1"/>
</dbReference>
<dbReference type="InterPro" id="IPR039767">
    <property type="entry name" value="RALBP1"/>
</dbReference>
<proteinExistence type="predicted"/>
<dbReference type="InterPro" id="IPR008936">
    <property type="entry name" value="Rho_GTPase_activation_prot"/>
</dbReference>
<dbReference type="eggNOG" id="KOG4370">
    <property type="taxonomic scope" value="Eukaryota"/>
</dbReference>
<feature type="region of interest" description="Disordered" evidence="1">
    <location>
        <begin position="1159"/>
        <end position="1310"/>
    </location>
</feature>
<evidence type="ECO:0000259" key="2">
    <source>
        <dbReference type="PROSITE" id="PS50238"/>
    </source>
</evidence>
<dbReference type="GO" id="GO:0005096">
    <property type="term" value="F:GTPase activator activity"/>
    <property type="evidence" value="ECO:0007669"/>
    <property type="project" value="InterPro"/>
</dbReference>
<dbReference type="Gene3D" id="1.10.555.10">
    <property type="entry name" value="Rho GTPase activation protein"/>
    <property type="match status" value="1"/>
</dbReference>
<dbReference type="PROSITE" id="PS50238">
    <property type="entry name" value="RHOGAP"/>
    <property type="match status" value="1"/>
</dbReference>
<dbReference type="SUPFAM" id="SSF48350">
    <property type="entry name" value="GTPase activation domain, GAP"/>
    <property type="match status" value="1"/>
</dbReference>
<dbReference type="SMART" id="SM00324">
    <property type="entry name" value="RhoGAP"/>
    <property type="match status" value="1"/>
</dbReference>
<reference evidence="3 4" key="1">
    <citation type="journal article" date="2012" name="Plant Cell">
        <title>Genome comparison of barley and maize smut fungi reveals targeted loss of RNA silencing components and species-specific presence of transposable elements.</title>
        <authorList>
            <person name="Laurie J.D."/>
            <person name="Ali S."/>
            <person name="Linning R."/>
            <person name="Mannhaupt G."/>
            <person name="Wong P."/>
            <person name="Gueldener U."/>
            <person name="Muensterkoetter M."/>
            <person name="Moore R."/>
            <person name="Kahmann R."/>
            <person name="Bakkeren G."/>
            <person name="Schirawski J."/>
        </authorList>
    </citation>
    <scope>NUCLEOTIDE SEQUENCE [LARGE SCALE GENOMIC DNA]</scope>
    <source>
        <strain evidence="4">Uh4875-4</strain>
    </source>
</reference>
<feature type="compositionally biased region" description="Low complexity" evidence="1">
    <location>
        <begin position="36"/>
        <end position="90"/>
    </location>
</feature>
<dbReference type="GO" id="GO:0031267">
    <property type="term" value="F:small GTPase binding"/>
    <property type="evidence" value="ECO:0007669"/>
    <property type="project" value="InterPro"/>
</dbReference>
<keyword evidence="4" id="KW-1185">Reference proteome</keyword>
<dbReference type="InterPro" id="IPR000198">
    <property type="entry name" value="RhoGAP_dom"/>
</dbReference>
<dbReference type="Proteomes" id="UP000006174">
    <property type="component" value="Unassembled WGS sequence"/>
</dbReference>
<feature type="compositionally biased region" description="Low complexity" evidence="1">
    <location>
        <begin position="1159"/>
        <end position="1171"/>
    </location>
</feature>
<name>I2FR82_USTHO</name>
<evidence type="ECO:0000313" key="3">
    <source>
        <dbReference type="EMBL" id="CCF49425.1"/>
    </source>
</evidence>
<feature type="region of interest" description="Disordered" evidence="1">
    <location>
        <begin position="332"/>
        <end position="374"/>
    </location>
</feature>
<dbReference type="STRING" id="1128400.I2FR82"/>
<feature type="compositionally biased region" description="Low complexity" evidence="1">
    <location>
        <begin position="1"/>
        <end position="26"/>
    </location>
</feature>
<feature type="region of interest" description="Disordered" evidence="1">
    <location>
        <begin position="1328"/>
        <end position="1406"/>
    </location>
</feature>
<protein>
    <recommendedName>
        <fullName evidence="2">Rho-GAP domain-containing protein</fullName>
    </recommendedName>
</protein>
<feature type="domain" description="Rho-GAP" evidence="2">
    <location>
        <begin position="847"/>
        <end position="1075"/>
    </location>
</feature>
<dbReference type="GO" id="GO:0007264">
    <property type="term" value="P:small GTPase-mediated signal transduction"/>
    <property type="evidence" value="ECO:0007669"/>
    <property type="project" value="InterPro"/>
</dbReference>
<feature type="compositionally biased region" description="Low complexity" evidence="1">
    <location>
        <begin position="793"/>
        <end position="806"/>
    </location>
</feature>
<feature type="region of interest" description="Disordered" evidence="1">
    <location>
        <begin position="1080"/>
        <end position="1108"/>
    </location>
</feature>
<feature type="compositionally biased region" description="Polar residues" evidence="1">
    <location>
        <begin position="225"/>
        <end position="236"/>
    </location>
</feature>
<feature type="region of interest" description="Disordered" evidence="1">
    <location>
        <begin position="569"/>
        <end position="627"/>
    </location>
</feature>
<evidence type="ECO:0000256" key="1">
    <source>
        <dbReference type="SAM" id="MobiDB-lite"/>
    </source>
</evidence>
<feature type="compositionally biased region" description="Low complexity" evidence="1">
    <location>
        <begin position="446"/>
        <end position="461"/>
    </location>
</feature>
<dbReference type="EMBL" id="CAGI01000144">
    <property type="protein sequence ID" value="CCF49425.1"/>
    <property type="molecule type" value="Genomic_DNA"/>
</dbReference>
<sequence>MPFTHSYSASSISASAAAAISAPSNSPRRHGRPLPSSSSSNTSIGSSTATHSVDTSSYRHAGSSSRSATTAANSPSPSEESSSRSRLFSSGRKSPDPFRRFRRLSSSNSLNLATAPANLDAGQSFDLQQRSSSTSIPAYPRLASSTPTLDTPRSAPPPLPSQASKPTFQRPKRTKSTSISILSSGLGLRSGPRDTLNSGGEGEGSRRYRKSASFSRSDVDFSSSTIHSSASCNRAVTPQPMVRASSPSPSFSDTRSPPSTGAHQSRQHKQAWYQAQQKTIELENPHNRGGKDSEAKLFPLNVSTASEGDAKSPRPVVETFLSEEEMLAAGIHVIRRRDDSADTKTRAEEEKGGATPKIQQQQEEATPRIPASLYGADHPDFLEFINSPVDSKQPSLLLEQLPIAGSLSHSHAKRSSGSISNSSCGSTDYLPHSAQMQDDTSSLHNGSTGSFSSGSKHSFSFAKLRRAGAGTKQQSSRPSTANSSNEDVTGGNRTFLSPRATQQQQQYSQNSVGSNGAPPGYLTPGPGSSASPFLNKHSATVGRASGNAGSARNGLAQVYNGSAAIGPASSAATGSGGIPPPKPPEPKPSLLAAFPRADANTRPIDRDWSHINHLLPPGSGDGGGGPGNGVYRNISHSRSQEAIVESRLDAEALRASASTPMPPPPPRRVNVSLTQNGYGGRGYGGSAAMGRTTSGGGGGVVGALGHVGQIGAAMGRRGWDFMKTLQSTSSNTSSGGGMSPRTRTYRSGAVVAENEATREWLLLLESPDPPRSLNRGGVFGAPLQDAVLRSRLSSLSSTTTPTTNRSPSHEDQDHLGVPDLGKAFTSNLFDSPRNTPRASVAGGFEALSLIEARHLYLPRLVVRCIESLEKWGPSEEGIYRISGRSSHTSKLRQFFSDPRNDLLLDQIHPADLDINSVCSLLKSYLRELPETLIPVDLTEKLDAAVSKLLSELPEEVGARAGKGVEAGGKNADSKAAQLCSDKVRDYLEPLVKQLPVYNWYLLRELTHHLGLLAEEEVVARTKMPISNLTLVLAPTVSISLPLLQVLVRHREGVFSGAAPGTGVEEDVVAAAASALTSTPISTEGKEKVEKKKKVAPPKPAKPALLSSPSKLPVMVRKRTSSMGLAALLSSPTKTSPPARVAVHRWTPSLELAADIGTPFSSSTRPFPTSGRGELYERPSTSLGHFSDRPSPPTKPVGSRQMDALALDTRKREGETPIARYYARIREEAQTPLSPPPPSTVEERDGAKTPLAGGGRTGEMHKYWAEKSLLNSPTGEGRSGRRSALDRPRPPTSSGASFFAGRSRRSDSVNGLAQFKTLSGIPTLVRSKIDEREGKEVGTKPLKIVKKVQGSSSSGSVSSVASAGSNGVRRRGEEEERKRTGGAEAEEDVRDQIRRYLEDGPGHARRR</sequence>
<dbReference type="CDD" id="cd00159">
    <property type="entry name" value="RhoGAP"/>
    <property type="match status" value="1"/>
</dbReference>
<feature type="compositionally biased region" description="Basic and acidic residues" evidence="1">
    <location>
        <begin position="1328"/>
        <end position="1337"/>
    </location>
</feature>
<feature type="compositionally biased region" description="Basic and acidic residues" evidence="1">
    <location>
        <begin position="336"/>
        <end position="352"/>
    </location>
</feature>
<feature type="compositionally biased region" description="Basic and acidic residues" evidence="1">
    <location>
        <begin position="280"/>
        <end position="295"/>
    </location>
</feature>
<feature type="compositionally biased region" description="Polar residues" evidence="1">
    <location>
        <begin position="125"/>
        <end position="136"/>
    </location>
</feature>
<dbReference type="PANTHER" id="PTHR12783">
    <property type="entry name" value="RALA BINDING PROTEIN 1 RALBP1"/>
    <property type="match status" value="1"/>
</dbReference>
<dbReference type="OrthoDB" id="185175at2759"/>
<feature type="compositionally biased region" description="Low complexity" evidence="1">
    <location>
        <begin position="211"/>
        <end position="224"/>
    </location>
</feature>
<comment type="caution">
    <text evidence="3">The sequence shown here is derived from an EMBL/GenBank/DDBJ whole genome shotgun (WGS) entry which is preliminary data.</text>
</comment>
<feature type="region of interest" description="Disordered" evidence="1">
    <location>
        <begin position="1"/>
        <end position="314"/>
    </location>
</feature>
<evidence type="ECO:0000313" key="4">
    <source>
        <dbReference type="Proteomes" id="UP000006174"/>
    </source>
</evidence>
<feature type="compositionally biased region" description="Basic and acidic residues" evidence="1">
    <location>
        <begin position="1389"/>
        <end position="1406"/>
    </location>
</feature>
<accession>I2FR82</accession>
<feature type="compositionally biased region" description="Polar residues" evidence="1">
    <location>
        <begin position="471"/>
        <end position="514"/>
    </location>
</feature>
<feature type="compositionally biased region" description="Pro residues" evidence="1">
    <location>
        <begin position="578"/>
        <end position="587"/>
    </location>
</feature>
<feature type="compositionally biased region" description="Polar residues" evidence="1">
    <location>
        <begin position="434"/>
        <end position="445"/>
    </location>
</feature>
<feature type="compositionally biased region" description="Low complexity" evidence="1">
    <location>
        <begin position="245"/>
        <end position="259"/>
    </location>
</feature>
<dbReference type="HOGENOM" id="CLU_005395_0_0_1"/>
<feature type="region of interest" description="Disordered" evidence="1">
    <location>
        <begin position="409"/>
        <end position="535"/>
    </location>
</feature>
<dbReference type="PANTHER" id="PTHR12783:SF5">
    <property type="entry name" value="RALA-BINDING PROTEIN 1"/>
    <property type="match status" value="1"/>
</dbReference>
<feature type="compositionally biased region" description="Low complexity" evidence="1">
    <location>
        <begin position="176"/>
        <end position="190"/>
    </location>
</feature>
<feature type="compositionally biased region" description="Low complexity" evidence="1">
    <location>
        <begin position="415"/>
        <end position="426"/>
    </location>
</feature>
<feature type="region of interest" description="Disordered" evidence="1">
    <location>
        <begin position="793"/>
        <end position="817"/>
    </location>
</feature>
<feature type="compositionally biased region" description="Basic and acidic residues" evidence="1">
    <location>
        <begin position="807"/>
        <end position="816"/>
    </location>
</feature>
<dbReference type="OMA" id="QAWYQAQ"/>
<feature type="compositionally biased region" description="Basic and acidic residues" evidence="1">
    <location>
        <begin position="1369"/>
        <end position="1380"/>
    </location>
</feature>
<feature type="compositionally biased region" description="Low complexity" evidence="1">
    <location>
        <begin position="1349"/>
        <end position="1364"/>
    </location>
</feature>